<evidence type="ECO:0000313" key="3">
    <source>
        <dbReference type="Proteomes" id="UP000617634"/>
    </source>
</evidence>
<dbReference type="PANTHER" id="PTHR22642:SF2">
    <property type="entry name" value="PROTEIN LONG AFTER FAR-RED 3"/>
    <property type="match status" value="1"/>
</dbReference>
<dbReference type="EMBL" id="JADZGI010000003">
    <property type="protein sequence ID" value="MBH0114614.1"/>
    <property type="molecule type" value="Genomic_DNA"/>
</dbReference>
<evidence type="ECO:0000313" key="2">
    <source>
        <dbReference type="EMBL" id="MBH0114614.1"/>
    </source>
</evidence>
<protein>
    <submittedName>
        <fullName evidence="2">Amidohydrolase family protein</fullName>
    </submittedName>
</protein>
<dbReference type="Proteomes" id="UP000617634">
    <property type="component" value="Unassembled WGS sequence"/>
</dbReference>
<comment type="caution">
    <text evidence="2">The sequence shown here is derived from an EMBL/GenBank/DDBJ whole genome shotgun (WGS) entry which is preliminary data.</text>
</comment>
<gene>
    <name evidence="2" type="ORF">I5E68_16825</name>
</gene>
<dbReference type="InterPro" id="IPR011059">
    <property type="entry name" value="Metal-dep_hydrolase_composite"/>
</dbReference>
<dbReference type="GO" id="GO:0016810">
    <property type="term" value="F:hydrolase activity, acting on carbon-nitrogen (but not peptide) bonds"/>
    <property type="evidence" value="ECO:0007669"/>
    <property type="project" value="InterPro"/>
</dbReference>
<feature type="domain" description="Amidohydrolase 3" evidence="1">
    <location>
        <begin position="40"/>
        <end position="460"/>
    </location>
</feature>
<proteinExistence type="predicted"/>
<dbReference type="InterPro" id="IPR013108">
    <property type="entry name" value="Amidohydro_3"/>
</dbReference>
<evidence type="ECO:0000259" key="1">
    <source>
        <dbReference type="Pfam" id="PF07969"/>
    </source>
</evidence>
<dbReference type="Gene3D" id="3.20.20.140">
    <property type="entry name" value="Metal-dependent hydrolases"/>
    <property type="match status" value="2"/>
</dbReference>
<keyword evidence="3" id="KW-1185">Reference proteome</keyword>
<dbReference type="Gene3D" id="3.10.310.70">
    <property type="match status" value="1"/>
</dbReference>
<dbReference type="Gene3D" id="2.30.40.10">
    <property type="entry name" value="Urease, subunit C, domain 1"/>
    <property type="match status" value="1"/>
</dbReference>
<dbReference type="SUPFAM" id="SSF51556">
    <property type="entry name" value="Metallo-dependent hydrolases"/>
    <property type="match status" value="1"/>
</dbReference>
<dbReference type="PANTHER" id="PTHR22642">
    <property type="entry name" value="IMIDAZOLONEPROPIONASE"/>
    <property type="match status" value="1"/>
</dbReference>
<reference evidence="2" key="1">
    <citation type="submission" date="2020-11" db="EMBL/GenBank/DDBJ databases">
        <title>Novosphingobium aureum sp. nov., a marine bacterium isolated from sediment of a salt flat.</title>
        <authorList>
            <person name="Yoo Y."/>
            <person name="Kim J.-J."/>
        </authorList>
    </citation>
    <scope>NUCLEOTIDE SEQUENCE</scope>
    <source>
        <strain evidence="2">YJ-S2-02</strain>
    </source>
</reference>
<dbReference type="InterPro" id="IPR032466">
    <property type="entry name" value="Metal_Hydrolase"/>
</dbReference>
<accession>A0A931HFV9</accession>
<name>A0A931HFV9_9SPHN</name>
<dbReference type="Pfam" id="PF07969">
    <property type="entry name" value="Amidohydro_3"/>
    <property type="match status" value="1"/>
</dbReference>
<sequence>MLIRNAEIWATGAPGICRDVRVGDTRIEAVGALSPRPGERVIDARGAALLPGLHDHHIHLAATAAARASLDCGPPAVCDESALRQALRRAGGSGWLRATGYHESVAGMLRREDLDGWLPERPLRIQHRSGRMWFLNSRALDLLLENAAPPSGLERDAGGWTGRLFDEDAWLRRVLAGSPPDLTALGRDLSRYGVTGVTDMSPNNNAETVAWLASARQDGFAPQVVIAGTRELAEVAMPPGLALGPVKIHLHEAALPDLDAQIALARRAHAQGRGLAIHCTTEVELVFALALLREAGPVRGDRIEHAGIAPDALVAQIAELGLQVVSQPAFIAERGDQYRKGVASEDWPHLYRLRAFRKAGVVLAAGSDAPYGTIDPWAAMRAACTRRTREGHVIGPAESLDPEQALDLFLADPLDLARQRRVEPGAAADLCLLDRPWNEAREQLDGAMVRATISAGRLVHERPVLAHDSIDEPPVTRRAHADTAAR</sequence>
<dbReference type="SUPFAM" id="SSF51338">
    <property type="entry name" value="Composite domain of metallo-dependent hydrolases"/>
    <property type="match status" value="1"/>
</dbReference>
<dbReference type="RefSeq" id="WP_197166142.1">
    <property type="nucleotide sequence ID" value="NZ_JADZGI010000003.1"/>
</dbReference>
<dbReference type="AlphaFoldDB" id="A0A931HFV9"/>
<organism evidence="2 3">
    <name type="scientific">Novosphingobium aureum</name>
    <dbReference type="NCBI Taxonomy" id="2792964"/>
    <lineage>
        <taxon>Bacteria</taxon>
        <taxon>Pseudomonadati</taxon>
        <taxon>Pseudomonadota</taxon>
        <taxon>Alphaproteobacteria</taxon>
        <taxon>Sphingomonadales</taxon>
        <taxon>Sphingomonadaceae</taxon>
        <taxon>Novosphingobium</taxon>
    </lineage>
</organism>